<evidence type="ECO:0000313" key="4">
    <source>
        <dbReference type="Proteomes" id="UP000306985"/>
    </source>
</evidence>
<feature type="domain" description="Lipid/polyisoprenoid-binding YceI-like" evidence="2">
    <location>
        <begin position="10"/>
        <end position="166"/>
    </location>
</feature>
<evidence type="ECO:0000259" key="2">
    <source>
        <dbReference type="SMART" id="SM00867"/>
    </source>
</evidence>
<evidence type="ECO:0000256" key="1">
    <source>
        <dbReference type="ARBA" id="ARBA00008812"/>
    </source>
</evidence>
<dbReference type="SMART" id="SM00867">
    <property type="entry name" value="YceI"/>
    <property type="match status" value="1"/>
</dbReference>
<organism evidence="3 4">
    <name type="scientific">Nakamurella flava</name>
    <dbReference type="NCBI Taxonomy" id="2576308"/>
    <lineage>
        <taxon>Bacteria</taxon>
        <taxon>Bacillati</taxon>
        <taxon>Actinomycetota</taxon>
        <taxon>Actinomycetes</taxon>
        <taxon>Nakamurellales</taxon>
        <taxon>Nakamurellaceae</taxon>
        <taxon>Nakamurella</taxon>
    </lineage>
</organism>
<comment type="similarity">
    <text evidence="1">Belongs to the UPF0312 family.</text>
</comment>
<dbReference type="RefSeq" id="WP_137450411.1">
    <property type="nucleotide sequence ID" value="NZ_SZZH01000003.1"/>
</dbReference>
<dbReference type="InterPro" id="IPR007372">
    <property type="entry name" value="Lipid/polyisoprenoid-bd_YceI"/>
</dbReference>
<reference evidence="3 4" key="1">
    <citation type="submission" date="2019-05" db="EMBL/GenBank/DDBJ databases">
        <title>Nakamurella sp. N5BH11, whole genome shotgun sequence.</title>
        <authorList>
            <person name="Tuo L."/>
        </authorList>
    </citation>
    <scope>NUCLEOTIDE SEQUENCE [LARGE SCALE GENOMIC DNA]</scope>
    <source>
        <strain evidence="3 4">N5BH11</strain>
    </source>
</reference>
<dbReference type="Proteomes" id="UP000306985">
    <property type="component" value="Unassembled WGS sequence"/>
</dbReference>
<dbReference type="SUPFAM" id="SSF101874">
    <property type="entry name" value="YceI-like"/>
    <property type="match status" value="1"/>
</dbReference>
<accession>A0A4U6QFD4</accession>
<name>A0A4U6QFD4_9ACTN</name>
<proteinExistence type="inferred from homology"/>
<dbReference type="AlphaFoldDB" id="A0A4U6QFD4"/>
<keyword evidence="4" id="KW-1185">Reference proteome</keyword>
<dbReference type="InterPro" id="IPR036761">
    <property type="entry name" value="TTHA0802/YceI-like_sf"/>
</dbReference>
<dbReference type="OrthoDB" id="9811006at2"/>
<comment type="caution">
    <text evidence="3">The sequence shown here is derived from an EMBL/GenBank/DDBJ whole genome shotgun (WGS) entry which is preliminary data.</text>
</comment>
<gene>
    <name evidence="3" type="ORF">FDO65_14655</name>
</gene>
<evidence type="ECO:0000313" key="3">
    <source>
        <dbReference type="EMBL" id="TKV58752.1"/>
    </source>
</evidence>
<protein>
    <submittedName>
        <fullName evidence="3">YceI family protein</fullName>
    </submittedName>
</protein>
<sequence>MNAPTVAVGRWDLDPATSTAQFVARGMGRSVPGSIPFLSARCDIDADGLPRRVTADLDLAAIDTGNVRRDRDLAKPGLMDIATHPTMTVEVDDLSVTSDGWTAIAVIHARGTTAPVEVTVVPETAPSADDAAVRIRGRLDRRLLGIRAPRFTIGRWVDLDVTARFRRR</sequence>
<dbReference type="PANTHER" id="PTHR34406">
    <property type="entry name" value="PROTEIN YCEI"/>
    <property type="match status" value="1"/>
</dbReference>
<dbReference type="Gene3D" id="2.40.128.110">
    <property type="entry name" value="Lipid/polyisoprenoid-binding, YceI-like"/>
    <property type="match status" value="1"/>
</dbReference>
<dbReference type="EMBL" id="SZZH01000003">
    <property type="protein sequence ID" value="TKV58752.1"/>
    <property type="molecule type" value="Genomic_DNA"/>
</dbReference>
<dbReference type="PANTHER" id="PTHR34406:SF1">
    <property type="entry name" value="PROTEIN YCEI"/>
    <property type="match status" value="1"/>
</dbReference>
<dbReference type="Pfam" id="PF04264">
    <property type="entry name" value="YceI"/>
    <property type="match status" value="1"/>
</dbReference>